<evidence type="ECO:0000256" key="6">
    <source>
        <dbReference type="ARBA" id="ARBA00022842"/>
    </source>
</evidence>
<evidence type="ECO:0000256" key="8">
    <source>
        <dbReference type="HAMAP-Rule" id="MF_00265"/>
    </source>
</evidence>
<dbReference type="RefSeq" id="WP_286299994.1">
    <property type="nucleotide sequence ID" value="NZ_AP027728.1"/>
</dbReference>
<keyword evidence="6 8" id="KW-0460">Magnesium</keyword>
<evidence type="ECO:0000313" key="11">
    <source>
        <dbReference type="Proteomes" id="UP001321543"/>
    </source>
</evidence>
<dbReference type="InterPro" id="IPR002716">
    <property type="entry name" value="PIN_dom"/>
</dbReference>
<keyword evidence="11" id="KW-1185">Reference proteome</keyword>
<dbReference type="PANTHER" id="PTHR33653:SF1">
    <property type="entry name" value="RIBONUCLEASE VAPC2"/>
    <property type="match status" value="1"/>
</dbReference>
<keyword evidence="2 8" id="KW-1277">Toxin-antitoxin system</keyword>
<sequence>MIVDSSVFVAVLLDETEGPGLATKLNAKTVVVSAATLTETSIVLRGRAGDQMVAKLDELLSGIGATIAPVDERQARIAVDAHRRYGRGSGHPAKLNYGDCFSYALAIARDEPLLFKGDDFVHTDVRVVASEI</sequence>
<comment type="function">
    <text evidence="8">Toxic component of a toxin-antitoxin (TA) system. An RNase.</text>
</comment>
<feature type="domain" description="PIN" evidence="9">
    <location>
        <begin position="1"/>
        <end position="124"/>
    </location>
</feature>
<dbReference type="Proteomes" id="UP001321543">
    <property type="component" value="Chromosome"/>
</dbReference>
<feature type="binding site" evidence="8">
    <location>
        <position position="4"/>
    </location>
    <ligand>
        <name>Mg(2+)</name>
        <dbReference type="ChEBI" id="CHEBI:18420"/>
    </ligand>
</feature>
<feature type="binding site" evidence="8">
    <location>
        <position position="99"/>
    </location>
    <ligand>
        <name>Mg(2+)</name>
        <dbReference type="ChEBI" id="CHEBI:18420"/>
    </ligand>
</feature>
<evidence type="ECO:0000256" key="1">
    <source>
        <dbReference type="ARBA" id="ARBA00001946"/>
    </source>
</evidence>
<evidence type="ECO:0000256" key="7">
    <source>
        <dbReference type="ARBA" id="ARBA00038093"/>
    </source>
</evidence>
<dbReference type="HAMAP" id="MF_00265">
    <property type="entry name" value="VapC_Nob1"/>
    <property type="match status" value="1"/>
</dbReference>
<keyword evidence="4 8" id="KW-0479">Metal-binding</keyword>
<evidence type="ECO:0000256" key="3">
    <source>
        <dbReference type="ARBA" id="ARBA00022722"/>
    </source>
</evidence>
<evidence type="ECO:0000256" key="2">
    <source>
        <dbReference type="ARBA" id="ARBA00022649"/>
    </source>
</evidence>
<dbReference type="EMBL" id="AP027728">
    <property type="protein sequence ID" value="BDZ39688.1"/>
    <property type="molecule type" value="Genomic_DNA"/>
</dbReference>
<dbReference type="InterPro" id="IPR050556">
    <property type="entry name" value="Type_II_TA_system_RNase"/>
</dbReference>
<organism evidence="10 11">
    <name type="scientific">Microbacterium suwonense</name>
    <dbReference type="NCBI Taxonomy" id="683047"/>
    <lineage>
        <taxon>Bacteria</taxon>
        <taxon>Bacillati</taxon>
        <taxon>Actinomycetota</taxon>
        <taxon>Actinomycetes</taxon>
        <taxon>Micrococcales</taxon>
        <taxon>Microbacteriaceae</taxon>
        <taxon>Microbacterium</taxon>
    </lineage>
</organism>
<reference evidence="11" key="1">
    <citation type="journal article" date="2019" name="Int. J. Syst. Evol. Microbiol.">
        <title>The Global Catalogue of Microorganisms (GCM) 10K type strain sequencing project: providing services to taxonomists for standard genome sequencing and annotation.</title>
        <authorList>
            <consortium name="The Broad Institute Genomics Platform"/>
            <consortium name="The Broad Institute Genome Sequencing Center for Infectious Disease"/>
            <person name="Wu L."/>
            <person name="Ma J."/>
        </authorList>
    </citation>
    <scope>NUCLEOTIDE SEQUENCE [LARGE SCALE GENOMIC DNA]</scope>
    <source>
        <strain evidence="11">NBRC 106310</strain>
    </source>
</reference>
<keyword evidence="3 8" id="KW-0540">Nuclease</keyword>
<dbReference type="SUPFAM" id="SSF88723">
    <property type="entry name" value="PIN domain-like"/>
    <property type="match status" value="1"/>
</dbReference>
<dbReference type="Gene3D" id="3.40.50.1010">
    <property type="entry name" value="5'-nuclease"/>
    <property type="match status" value="1"/>
</dbReference>
<proteinExistence type="inferred from homology"/>
<evidence type="ECO:0000313" key="10">
    <source>
        <dbReference type="EMBL" id="BDZ39688.1"/>
    </source>
</evidence>
<evidence type="ECO:0000256" key="4">
    <source>
        <dbReference type="ARBA" id="ARBA00022723"/>
    </source>
</evidence>
<comment type="similarity">
    <text evidence="7 8">Belongs to the PINc/VapC protein family.</text>
</comment>
<dbReference type="Pfam" id="PF01850">
    <property type="entry name" value="PIN"/>
    <property type="match status" value="1"/>
</dbReference>
<gene>
    <name evidence="8" type="primary">vapC</name>
    <name evidence="10" type="ORF">GCM10025863_23020</name>
</gene>
<accession>A0ABM8FVL2</accession>
<evidence type="ECO:0000259" key="9">
    <source>
        <dbReference type="Pfam" id="PF01850"/>
    </source>
</evidence>
<evidence type="ECO:0000256" key="5">
    <source>
        <dbReference type="ARBA" id="ARBA00022801"/>
    </source>
</evidence>
<protein>
    <recommendedName>
        <fullName evidence="8">Ribonuclease VapC</fullName>
        <shortName evidence="8">RNase VapC</shortName>
        <ecNumber evidence="8">3.1.-.-</ecNumber>
    </recommendedName>
    <alternativeName>
        <fullName evidence="8">Toxin VapC</fullName>
    </alternativeName>
</protein>
<keyword evidence="5 8" id="KW-0378">Hydrolase</keyword>
<dbReference type="PANTHER" id="PTHR33653">
    <property type="entry name" value="RIBONUCLEASE VAPC2"/>
    <property type="match status" value="1"/>
</dbReference>
<dbReference type="InterPro" id="IPR022907">
    <property type="entry name" value="VapC_family"/>
</dbReference>
<comment type="cofactor">
    <cofactor evidence="1 8">
        <name>Mg(2+)</name>
        <dbReference type="ChEBI" id="CHEBI:18420"/>
    </cofactor>
</comment>
<name>A0ABM8FVL2_9MICO</name>
<dbReference type="CDD" id="cd09871">
    <property type="entry name" value="PIN_MtVapC28-VapC30-like"/>
    <property type="match status" value="1"/>
</dbReference>
<keyword evidence="8" id="KW-0800">Toxin</keyword>
<dbReference type="InterPro" id="IPR029060">
    <property type="entry name" value="PIN-like_dom_sf"/>
</dbReference>
<dbReference type="EC" id="3.1.-.-" evidence="8"/>